<evidence type="ECO:0000313" key="2">
    <source>
        <dbReference type="Proteomes" id="UP000191008"/>
    </source>
</evidence>
<organism evidence="1 2">
    <name type="scientific">Leptospira kirschneri serovar Pomona</name>
    <dbReference type="NCBI Taxonomy" id="561005"/>
    <lineage>
        <taxon>Bacteria</taxon>
        <taxon>Pseudomonadati</taxon>
        <taxon>Spirochaetota</taxon>
        <taxon>Spirochaetia</taxon>
        <taxon>Leptospirales</taxon>
        <taxon>Leptospiraceae</taxon>
        <taxon>Leptospira</taxon>
    </lineage>
</organism>
<protein>
    <submittedName>
        <fullName evidence="1">Uncharacterized protein</fullName>
    </submittedName>
</protein>
<accession>A0A1T1DR55</accession>
<reference evidence="1 2" key="1">
    <citation type="submission" date="2017-02" db="EMBL/GenBank/DDBJ databases">
        <title>Comparative genomic analysis of Brazilian Leptospira kirschneri strains of different serogroups.</title>
        <authorList>
            <person name="Moreno L.Z."/>
            <person name="Miraglia F."/>
            <person name="Kremer F.S."/>
            <person name="Eslabao M.R."/>
            <person name="Lilenbaum W."/>
            <person name="Dellagostin O.A."/>
            <person name="Moreno A.M."/>
        </authorList>
    </citation>
    <scope>NUCLEOTIDE SEQUENCE [LARGE SCALE GENOMIC DNA]</scope>
    <source>
        <strain evidence="1 2">M110/06</strain>
    </source>
</reference>
<dbReference type="AlphaFoldDB" id="A0A1T1DR55"/>
<comment type="caution">
    <text evidence="1">The sequence shown here is derived from an EMBL/GenBank/DDBJ whole genome shotgun (WGS) entry which is preliminary data.</text>
</comment>
<dbReference type="Proteomes" id="UP000191008">
    <property type="component" value="Unassembled WGS sequence"/>
</dbReference>
<evidence type="ECO:0000313" key="1">
    <source>
        <dbReference type="EMBL" id="OOV43220.1"/>
    </source>
</evidence>
<proteinExistence type="predicted"/>
<sequence>MAITRGQIIKGENIISKFTFSNLKTRQLLDIKSKKNNHPIKFLHQISVLRLSHRKHLRILDFEQR</sequence>
<dbReference type="EMBL" id="MVIT01000060">
    <property type="protein sequence ID" value="OOV43220.1"/>
    <property type="molecule type" value="Genomic_DNA"/>
</dbReference>
<gene>
    <name evidence="1" type="ORF">B1J93_08180</name>
</gene>
<name>A0A1T1DR55_9LEPT</name>